<dbReference type="OrthoDB" id="9798629at2"/>
<accession>A0A401FX21</accession>
<keyword evidence="13" id="KW-1185">Reference proteome</keyword>
<keyword evidence="6 10" id="KW-0812">Transmembrane</keyword>
<dbReference type="GO" id="GO:0022857">
    <property type="term" value="F:transmembrane transporter activity"/>
    <property type="evidence" value="ECO:0007669"/>
    <property type="project" value="InterPro"/>
</dbReference>
<proteinExistence type="inferred from homology"/>
<reference evidence="13" key="2">
    <citation type="submission" date="2019-01" db="EMBL/GenBank/DDBJ databases">
        <title>Genome sequence of Desulfonema ishimotonii strain Tokyo 01.</title>
        <authorList>
            <person name="Fukui M."/>
        </authorList>
    </citation>
    <scope>NUCLEOTIDE SEQUENCE [LARGE SCALE GENOMIC DNA]</scope>
    <source>
        <strain evidence="13">Tokyo 01</strain>
    </source>
</reference>
<dbReference type="PANTHER" id="PTHR30558:SF7">
    <property type="entry name" value="TOL-PAL SYSTEM PROTEIN TOLR"/>
    <property type="match status" value="1"/>
</dbReference>
<dbReference type="GO" id="GO:0015031">
    <property type="term" value="P:protein transport"/>
    <property type="evidence" value="ECO:0007669"/>
    <property type="project" value="UniProtKB-KW"/>
</dbReference>
<keyword evidence="10" id="KW-0813">Transport</keyword>
<comment type="similarity">
    <text evidence="2 10">Belongs to the ExbD/TolR family.</text>
</comment>
<evidence type="ECO:0000256" key="10">
    <source>
        <dbReference type="RuleBase" id="RU003879"/>
    </source>
</evidence>
<feature type="transmembrane region" description="Helical" evidence="11">
    <location>
        <begin position="16"/>
        <end position="34"/>
    </location>
</feature>
<keyword evidence="8 11" id="KW-0472">Membrane</keyword>
<evidence type="ECO:0000256" key="3">
    <source>
        <dbReference type="ARBA" id="ARBA00022475"/>
    </source>
</evidence>
<gene>
    <name evidence="12" type="ORF">DENIS_2489</name>
</gene>
<reference evidence="13" key="1">
    <citation type="submission" date="2017-11" db="EMBL/GenBank/DDBJ databases">
        <authorList>
            <person name="Watanabe M."/>
            <person name="Kojima H."/>
        </authorList>
    </citation>
    <scope>NUCLEOTIDE SEQUENCE [LARGE SCALE GENOMIC DNA]</scope>
    <source>
        <strain evidence="13">Tokyo 01</strain>
    </source>
</reference>
<comment type="subcellular location">
    <subcellularLocation>
        <location evidence="1">Cell membrane</location>
        <topology evidence="1">Single-pass membrane protein</topology>
    </subcellularLocation>
    <subcellularLocation>
        <location evidence="10">Cell membrane</location>
        <topology evidence="10">Single-pass type II membrane protein</topology>
    </subcellularLocation>
</comment>
<dbReference type="Proteomes" id="UP000288096">
    <property type="component" value="Unassembled WGS sequence"/>
</dbReference>
<sequence>MAIESNSDRLMSDINVTPFVDVMLVLLIIFMVSAPMMTQGVDVSLPEATAKALPAESEQQVMVTVRADGQIYINDHAVPMYALRAELIRFLEGHSDRQVFFRGDRSIDYGTAIRVMSEIKAAGVSKLGMVTVPLDGDKPPETAAQAG</sequence>
<protein>
    <submittedName>
        <fullName evidence="12">Protein TolR</fullName>
    </submittedName>
</protein>
<dbReference type="Gene3D" id="3.30.420.270">
    <property type="match status" value="1"/>
</dbReference>
<dbReference type="GO" id="GO:0051301">
    <property type="term" value="P:cell division"/>
    <property type="evidence" value="ECO:0007669"/>
    <property type="project" value="UniProtKB-KW"/>
</dbReference>
<dbReference type="AlphaFoldDB" id="A0A401FX21"/>
<keyword evidence="7 11" id="KW-1133">Transmembrane helix</keyword>
<evidence type="ECO:0000256" key="4">
    <source>
        <dbReference type="ARBA" id="ARBA00022519"/>
    </source>
</evidence>
<evidence type="ECO:0000256" key="5">
    <source>
        <dbReference type="ARBA" id="ARBA00022618"/>
    </source>
</evidence>
<keyword evidence="9" id="KW-0131">Cell cycle</keyword>
<dbReference type="EMBL" id="BEXT01000001">
    <property type="protein sequence ID" value="GBC61527.1"/>
    <property type="molecule type" value="Genomic_DNA"/>
</dbReference>
<comment type="caution">
    <text evidence="12">The sequence shown here is derived from an EMBL/GenBank/DDBJ whole genome shotgun (WGS) entry which is preliminary data.</text>
</comment>
<organism evidence="12 13">
    <name type="scientific">Desulfonema ishimotonii</name>
    <dbReference type="NCBI Taxonomy" id="45657"/>
    <lineage>
        <taxon>Bacteria</taxon>
        <taxon>Pseudomonadati</taxon>
        <taxon>Thermodesulfobacteriota</taxon>
        <taxon>Desulfobacteria</taxon>
        <taxon>Desulfobacterales</taxon>
        <taxon>Desulfococcaceae</taxon>
        <taxon>Desulfonema</taxon>
    </lineage>
</organism>
<evidence type="ECO:0000256" key="1">
    <source>
        <dbReference type="ARBA" id="ARBA00004162"/>
    </source>
</evidence>
<evidence type="ECO:0000256" key="8">
    <source>
        <dbReference type="ARBA" id="ARBA00023136"/>
    </source>
</evidence>
<name>A0A401FX21_9BACT</name>
<keyword evidence="4" id="KW-0997">Cell inner membrane</keyword>
<dbReference type="Pfam" id="PF02472">
    <property type="entry name" value="ExbD"/>
    <property type="match status" value="1"/>
</dbReference>
<evidence type="ECO:0000256" key="6">
    <source>
        <dbReference type="ARBA" id="ARBA00022692"/>
    </source>
</evidence>
<evidence type="ECO:0000313" key="12">
    <source>
        <dbReference type="EMBL" id="GBC61527.1"/>
    </source>
</evidence>
<dbReference type="PANTHER" id="PTHR30558">
    <property type="entry name" value="EXBD MEMBRANE COMPONENT OF PMF-DRIVEN MACROMOLECULE IMPORT SYSTEM"/>
    <property type="match status" value="1"/>
</dbReference>
<keyword evidence="10" id="KW-0653">Protein transport</keyword>
<evidence type="ECO:0000256" key="11">
    <source>
        <dbReference type="SAM" id="Phobius"/>
    </source>
</evidence>
<dbReference type="GO" id="GO:0005886">
    <property type="term" value="C:plasma membrane"/>
    <property type="evidence" value="ECO:0007669"/>
    <property type="project" value="UniProtKB-SubCell"/>
</dbReference>
<dbReference type="InterPro" id="IPR014168">
    <property type="entry name" value="Tol-Pal_TolR"/>
</dbReference>
<evidence type="ECO:0000256" key="7">
    <source>
        <dbReference type="ARBA" id="ARBA00022989"/>
    </source>
</evidence>
<keyword evidence="3" id="KW-1003">Cell membrane</keyword>
<dbReference type="RefSeq" id="WP_124328809.1">
    <property type="nucleotide sequence ID" value="NZ_BEXT01000001.1"/>
</dbReference>
<keyword evidence="5" id="KW-0132">Cell division</keyword>
<dbReference type="InterPro" id="IPR003400">
    <property type="entry name" value="ExbD"/>
</dbReference>
<evidence type="ECO:0000313" key="13">
    <source>
        <dbReference type="Proteomes" id="UP000288096"/>
    </source>
</evidence>
<dbReference type="NCBIfam" id="TIGR02801">
    <property type="entry name" value="tolR"/>
    <property type="match status" value="1"/>
</dbReference>
<evidence type="ECO:0000256" key="9">
    <source>
        <dbReference type="ARBA" id="ARBA00023306"/>
    </source>
</evidence>
<evidence type="ECO:0000256" key="2">
    <source>
        <dbReference type="ARBA" id="ARBA00005811"/>
    </source>
</evidence>